<keyword evidence="2" id="KW-1185">Reference proteome</keyword>
<gene>
    <name evidence="1" type="ORF">MESS2_100023</name>
</gene>
<sequence>MWDKVDRRVAPRRKRGWKKLNAAFRPAPHPTSLREATFSHRGEKDGNAENFAAIVYCALHKI</sequence>
<comment type="caution">
    <text evidence="1">The sequence shown here is derived from an EMBL/GenBank/DDBJ whole genome shotgun (WGS) entry which is preliminary data.</text>
</comment>
<dbReference type="AlphaFoldDB" id="M5EFM5"/>
<evidence type="ECO:0000313" key="1">
    <source>
        <dbReference type="EMBL" id="CCV02983.1"/>
    </source>
</evidence>
<evidence type="ECO:0000313" key="2">
    <source>
        <dbReference type="Proteomes" id="UP000012062"/>
    </source>
</evidence>
<accession>M5EFM5</accession>
<organism evidence="1 2">
    <name type="scientific">Mesorhizobium metallidurans STM 2683</name>
    <dbReference type="NCBI Taxonomy" id="1297569"/>
    <lineage>
        <taxon>Bacteria</taxon>
        <taxon>Pseudomonadati</taxon>
        <taxon>Pseudomonadota</taxon>
        <taxon>Alphaproteobacteria</taxon>
        <taxon>Hyphomicrobiales</taxon>
        <taxon>Phyllobacteriaceae</taxon>
        <taxon>Mesorhizobium</taxon>
    </lineage>
</organism>
<dbReference type="Proteomes" id="UP000012062">
    <property type="component" value="Unassembled WGS sequence"/>
</dbReference>
<name>M5EFM5_9HYPH</name>
<dbReference type="STRING" id="1297569.MESS2_100023"/>
<dbReference type="EMBL" id="CAUM01000002">
    <property type="protein sequence ID" value="CCV02983.1"/>
    <property type="molecule type" value="Genomic_DNA"/>
</dbReference>
<proteinExistence type="predicted"/>
<protein>
    <submittedName>
        <fullName evidence="1">Uncharacterized protein</fullName>
    </submittedName>
</protein>
<reference evidence="1 2" key="1">
    <citation type="submission" date="2013-02" db="EMBL/GenBank/DDBJ databases">
        <authorList>
            <person name="Genoscope - CEA"/>
        </authorList>
    </citation>
    <scope>NUCLEOTIDE SEQUENCE [LARGE SCALE GENOMIC DNA]</scope>
    <source>
        <strain evidence="1 2">STM 2683</strain>
    </source>
</reference>